<dbReference type="InterPro" id="IPR040698">
    <property type="entry name" value="HZS_alpha_mid"/>
</dbReference>
<accession>A0A917FR95</accession>
<protein>
    <recommendedName>
        <fullName evidence="1">Hydrazine synthase alpha subunit middle domain-containing protein</fullName>
    </recommendedName>
</protein>
<feature type="domain" description="Hydrazine synthase alpha subunit middle" evidence="1">
    <location>
        <begin position="585"/>
        <end position="637"/>
    </location>
</feature>
<sequence length="981" mass="108909">MPYKIFALCLSLFVSFNGQSGVVDYDIIYVKQPRFGDAVNTIWPEIAHPGRLDYGADLMLLHPDGSEEILVDCEVCSVTDPVISFDAQWVYYSLFHDVSPGNLNTQRGNLPYQGADIFRMHLQTRQIEQLTHGEFTPNTGAGNWDESNPLDPDSSYNRLGYGILNLGPMPLPGNKLAFTSNRNGFVPPRGYTNPNMQLYVMDVDGSNVEAIAPMTIGSALHPTILNDGRLMFSTLETQGIRDLRLWAIWTILPDGRQWQPLVSAMTSPNAFHFMTQISSGDIVVEQYYNLNNNGFGALYKFPIDRPPNQPQFGSPYPELNPPIEQTVTQQTGLYPFRFSFTPYGYQAVTPMTHPGDSAAPIGSNNVDRVGKFTQPSAAPNNDLLTVWSPGPANDLNRPTTIPYYDAGLYVIKNTEQVWQPEDLVLIKNDPDFNEAWPRAVVPWQAIHGTPEPAIRNWLPNDGELNTQLPAGTPYGLVGSSSLYKRDSFPGRGSADFDGLDPFNTSQNRVSSNWSWQGAEAGKYDNSDIWAIRILAMEPNTHRRYGPNYAPSGSTDFYNHANERLRIMGEIPVRKENPDGSPILDAEGNPDTSFLVKIPADTPFTFQTLDRKGMVLNMSQTWHQVRPGEVRTDCGGCHAHSQQPLDFAGTAASLPDYPVWDLSKTTPFIKVNQQGDNELENRPEKVVDVEFYQDIRPILENHCVSCHNGNQNAGNLNLSDYSLEDHLPGDYRRLAKDESADYGYPPVIHNGVWRQTNASRYIRKFQSRRSLLIWKVFGERLDGWLNSDHPTATIPGDPASIPGGANPNLADLDFIPSAAHPAGGMSGLSNEQKMIIARWIDLGAPIDTAEVRGNPGFGWFLDDLKPTLSISLPRPNYNEKPVDLIRLGLADANSGINLSTLSIKANFMVNNLPAESELSGLAVSNGDGIYQIPFTSALPIDTTERHIRAEVADHQGNIKRVDVRFYTGNPDIIFIDGFELTP</sequence>
<dbReference type="Pfam" id="PF18582">
    <property type="entry name" value="HZS_alpha"/>
    <property type="match status" value="1"/>
</dbReference>
<dbReference type="InterPro" id="IPR011042">
    <property type="entry name" value="6-blade_b-propeller_TolB-like"/>
</dbReference>
<proteinExistence type="predicted"/>
<dbReference type="Proteomes" id="UP000605253">
    <property type="component" value="Unassembled WGS sequence"/>
</dbReference>
<evidence type="ECO:0000313" key="2">
    <source>
        <dbReference type="EMBL" id="GGF99047.1"/>
    </source>
</evidence>
<name>A0A917FR95_9GAMM</name>
<reference evidence="2" key="1">
    <citation type="journal article" date="2014" name="Int. J. Syst. Evol. Microbiol.">
        <title>Complete genome sequence of Corynebacterium casei LMG S-19264T (=DSM 44701T), isolated from a smear-ripened cheese.</title>
        <authorList>
            <consortium name="US DOE Joint Genome Institute (JGI-PGF)"/>
            <person name="Walter F."/>
            <person name="Albersmeier A."/>
            <person name="Kalinowski J."/>
            <person name="Ruckert C."/>
        </authorList>
    </citation>
    <scope>NUCLEOTIDE SEQUENCE</scope>
    <source>
        <strain evidence="2">CGMCC 1.12181</strain>
    </source>
</reference>
<dbReference type="AlphaFoldDB" id="A0A917FR95"/>
<evidence type="ECO:0000259" key="1">
    <source>
        <dbReference type="Pfam" id="PF18582"/>
    </source>
</evidence>
<dbReference type="RefSeq" id="WP_188365643.1">
    <property type="nucleotide sequence ID" value="NZ_BAABJF010000010.1"/>
</dbReference>
<comment type="caution">
    <text evidence="2">The sequence shown here is derived from an EMBL/GenBank/DDBJ whole genome shotgun (WGS) entry which is preliminary data.</text>
</comment>
<evidence type="ECO:0000313" key="3">
    <source>
        <dbReference type="Proteomes" id="UP000605253"/>
    </source>
</evidence>
<reference evidence="2" key="2">
    <citation type="submission" date="2020-09" db="EMBL/GenBank/DDBJ databases">
        <authorList>
            <person name="Sun Q."/>
            <person name="Zhou Y."/>
        </authorList>
    </citation>
    <scope>NUCLEOTIDE SEQUENCE</scope>
    <source>
        <strain evidence="2">CGMCC 1.12181</strain>
    </source>
</reference>
<gene>
    <name evidence="2" type="ORF">GCM10011365_20430</name>
</gene>
<dbReference type="Gene3D" id="2.120.10.30">
    <property type="entry name" value="TolB, C-terminal domain"/>
    <property type="match status" value="1"/>
</dbReference>
<dbReference type="EMBL" id="BMEO01000009">
    <property type="protein sequence ID" value="GGF99047.1"/>
    <property type="molecule type" value="Genomic_DNA"/>
</dbReference>
<keyword evidence="3" id="KW-1185">Reference proteome</keyword>
<dbReference type="SUPFAM" id="SSF82171">
    <property type="entry name" value="DPP6 N-terminal domain-like"/>
    <property type="match status" value="1"/>
</dbReference>
<organism evidence="2 3">
    <name type="scientific">Marinicella pacifica</name>
    <dbReference type="NCBI Taxonomy" id="1171543"/>
    <lineage>
        <taxon>Bacteria</taxon>
        <taxon>Pseudomonadati</taxon>
        <taxon>Pseudomonadota</taxon>
        <taxon>Gammaproteobacteria</taxon>
        <taxon>Lysobacterales</taxon>
        <taxon>Marinicellaceae</taxon>
        <taxon>Marinicella</taxon>
    </lineage>
</organism>